<reference evidence="1" key="1">
    <citation type="submission" date="2020-06" db="EMBL/GenBank/DDBJ databases">
        <authorList>
            <consortium name="Plant Systems Biology data submission"/>
        </authorList>
    </citation>
    <scope>NUCLEOTIDE SEQUENCE</scope>
    <source>
        <strain evidence="1">D6</strain>
    </source>
</reference>
<dbReference type="EMBL" id="CAICTM010000016">
    <property type="protein sequence ID" value="CAB9497213.1"/>
    <property type="molecule type" value="Genomic_DNA"/>
</dbReference>
<proteinExistence type="predicted"/>
<dbReference type="AlphaFoldDB" id="A0A9N8H081"/>
<name>A0A9N8H081_9STRA</name>
<organism evidence="1 2">
    <name type="scientific">Seminavis robusta</name>
    <dbReference type="NCBI Taxonomy" id="568900"/>
    <lineage>
        <taxon>Eukaryota</taxon>
        <taxon>Sar</taxon>
        <taxon>Stramenopiles</taxon>
        <taxon>Ochrophyta</taxon>
        <taxon>Bacillariophyta</taxon>
        <taxon>Bacillariophyceae</taxon>
        <taxon>Bacillariophycidae</taxon>
        <taxon>Naviculales</taxon>
        <taxon>Naviculaceae</taxon>
        <taxon>Seminavis</taxon>
    </lineage>
</organism>
<evidence type="ECO:0000313" key="2">
    <source>
        <dbReference type="Proteomes" id="UP001153069"/>
    </source>
</evidence>
<evidence type="ECO:0000313" key="1">
    <source>
        <dbReference type="EMBL" id="CAB9497213.1"/>
    </source>
</evidence>
<comment type="caution">
    <text evidence="1">The sequence shown here is derived from an EMBL/GenBank/DDBJ whole genome shotgun (WGS) entry which is preliminary data.</text>
</comment>
<gene>
    <name evidence="1" type="ORF">SEMRO_16_G011640.1</name>
</gene>
<sequence>MEQLNSALTSGKIETKINWDGYDKVEMPTVGPHILPHPLTMLGLFVIFKKFGPKEAEPFILLLSKKKINQKKKELVDDTTDYLTSNDIIVSALCEAMLDDATVHTQAVNMRYKLDDLGPNDAGNYLLISTLGAKEAAGNPNVVHKVNALGRSNMNPWQSSLPLSRGKVVCNSNWTGLKCVLDGTIAHVPLKGFVRTRFRSNGSSYFTIIFEYDSEALGFVTNCPCNSSGLLESILLD</sequence>
<accession>A0A9N8H081</accession>
<keyword evidence="2" id="KW-1185">Reference proteome</keyword>
<protein>
    <submittedName>
        <fullName evidence="1">Uncharacterized protein</fullName>
    </submittedName>
</protein>
<dbReference type="Proteomes" id="UP001153069">
    <property type="component" value="Unassembled WGS sequence"/>
</dbReference>